<name>A0A316TXI8_9BASI</name>
<feature type="region of interest" description="Disordered" evidence="1">
    <location>
        <begin position="116"/>
        <end position="156"/>
    </location>
</feature>
<evidence type="ECO:0000313" key="2">
    <source>
        <dbReference type="EMBL" id="PWN18119.1"/>
    </source>
</evidence>
<dbReference type="AlphaFoldDB" id="A0A316TXI8"/>
<keyword evidence="3" id="KW-1185">Reference proteome</keyword>
<feature type="compositionally biased region" description="Low complexity" evidence="1">
    <location>
        <begin position="28"/>
        <end position="43"/>
    </location>
</feature>
<evidence type="ECO:0000313" key="3">
    <source>
        <dbReference type="Proteomes" id="UP000245942"/>
    </source>
</evidence>
<dbReference type="Proteomes" id="UP000245942">
    <property type="component" value="Unassembled WGS sequence"/>
</dbReference>
<gene>
    <name evidence="2" type="ORF">BCV69DRAFT_85525</name>
</gene>
<organism evidence="2 3">
    <name type="scientific">Pseudomicrostroma glucosiphilum</name>
    <dbReference type="NCBI Taxonomy" id="1684307"/>
    <lineage>
        <taxon>Eukaryota</taxon>
        <taxon>Fungi</taxon>
        <taxon>Dikarya</taxon>
        <taxon>Basidiomycota</taxon>
        <taxon>Ustilaginomycotina</taxon>
        <taxon>Exobasidiomycetes</taxon>
        <taxon>Microstromatales</taxon>
        <taxon>Microstromatales incertae sedis</taxon>
        <taxon>Pseudomicrostroma</taxon>
    </lineage>
</organism>
<feature type="region of interest" description="Disordered" evidence="1">
    <location>
        <begin position="208"/>
        <end position="290"/>
    </location>
</feature>
<dbReference type="GeneID" id="37017314"/>
<feature type="region of interest" description="Disordered" evidence="1">
    <location>
        <begin position="414"/>
        <end position="500"/>
    </location>
</feature>
<feature type="compositionally biased region" description="Low complexity" evidence="1">
    <location>
        <begin position="438"/>
        <end position="468"/>
    </location>
</feature>
<feature type="compositionally biased region" description="Low complexity" evidence="1">
    <location>
        <begin position="271"/>
        <end position="290"/>
    </location>
</feature>
<feature type="compositionally biased region" description="Low complexity" evidence="1">
    <location>
        <begin position="72"/>
        <end position="98"/>
    </location>
</feature>
<proteinExistence type="predicted"/>
<sequence length="717" mass="74665">MSFSSFHPVFLDNHTQSSASTADGDVRSPSTSSTSSASSQSSPFGGGFSYTRNQSRGAANGGMLASAQNWGAASESPASEAYPSTTSPSPHRSSPSTSLGNTYEEVAAKQFEATDMSGQGGVSTNSASTTQPFSTEGNYGSHHFGQQGVFGGGDMGETWYDPEGADRYSAAQAFLTANPSYSGGPSMMAAASYAPPSTRSFAAQSIAANQNHQASGNPASSYSGLRDPFAPNINNAQPSPFASPAMSAHHRTSSFGSDFGSPPPSLFTTLSQQSFHDGQPQQQQPGAAWMQQRESLGGLQGLQNMRLSEGSPFVGQTSDQQLNGNVYGYPSEAASSTSSLHSQLSHHSGYHDATSAPEGSLEQLIAEQQFAQQQSDGFSSFAVNDLSMGEGTAINDKFDPSVNMLTFEQVLEQMRSGNDSQPVAPLLQHPNRSVPNFSSTSPWPPSSASAESSGGSDSLQQGSAAGSSYRSPEALQAQPNPSTNIPRPDAPLRNPTREDSFDKLKKYLKLDVNMAYAGPMNDSPTTSIMRKRSASDAGPMASAVTVKGRGSGGNGTGLEGEDFAQLGAKLGLDFNGVDGKSGEQLTVDGSTTVMAMQHQPVPTFGQNIQQWAHQADGHRDLHPSAASGGGSSSRSSSVSWGETMPLHRQGELPSFNRVAQLAVPVEAQQAGVSLMAIRALPVAAQSLRTLLLPRCSAAVAAPISAKITTIASSKAKT</sequence>
<feature type="compositionally biased region" description="Low complexity" evidence="1">
    <location>
        <begin position="632"/>
        <end position="641"/>
    </location>
</feature>
<dbReference type="RefSeq" id="XP_025345279.1">
    <property type="nucleotide sequence ID" value="XM_025495580.1"/>
</dbReference>
<feature type="region of interest" description="Disordered" evidence="1">
    <location>
        <begin position="612"/>
        <end position="642"/>
    </location>
</feature>
<evidence type="ECO:0000256" key="1">
    <source>
        <dbReference type="SAM" id="MobiDB-lite"/>
    </source>
</evidence>
<feature type="compositionally biased region" description="Polar residues" evidence="1">
    <location>
        <begin position="122"/>
        <end position="138"/>
    </location>
</feature>
<feature type="region of interest" description="Disordered" evidence="1">
    <location>
        <begin position="15"/>
        <end position="99"/>
    </location>
</feature>
<protein>
    <submittedName>
        <fullName evidence="2">Uncharacterized protein</fullName>
    </submittedName>
</protein>
<accession>A0A316TXI8</accession>
<dbReference type="EMBL" id="KZ819338">
    <property type="protein sequence ID" value="PWN18119.1"/>
    <property type="molecule type" value="Genomic_DNA"/>
</dbReference>
<feature type="compositionally biased region" description="Polar residues" evidence="1">
    <location>
        <begin position="208"/>
        <end position="223"/>
    </location>
</feature>
<reference evidence="2 3" key="1">
    <citation type="journal article" date="2018" name="Mol. Biol. Evol.">
        <title>Broad Genomic Sampling Reveals a Smut Pathogenic Ancestry of the Fungal Clade Ustilaginomycotina.</title>
        <authorList>
            <person name="Kijpornyongpan T."/>
            <person name="Mondo S.J."/>
            <person name="Barry K."/>
            <person name="Sandor L."/>
            <person name="Lee J."/>
            <person name="Lipzen A."/>
            <person name="Pangilinan J."/>
            <person name="LaButti K."/>
            <person name="Hainaut M."/>
            <person name="Henrissat B."/>
            <person name="Grigoriev I.V."/>
            <person name="Spatafora J.W."/>
            <person name="Aime M.C."/>
        </authorList>
    </citation>
    <scope>NUCLEOTIDE SEQUENCE [LARGE SCALE GENOMIC DNA]</scope>
    <source>
        <strain evidence="2 3">MCA 4718</strain>
    </source>
</reference>